<reference evidence="1 2" key="1">
    <citation type="journal article" date="2019" name="Sci. Rep.">
        <title>Orb-weaving spider Araneus ventricosus genome elucidates the spidroin gene catalogue.</title>
        <authorList>
            <person name="Kono N."/>
            <person name="Nakamura H."/>
            <person name="Ohtoshi R."/>
            <person name="Moran D.A.P."/>
            <person name="Shinohara A."/>
            <person name="Yoshida Y."/>
            <person name="Fujiwara M."/>
            <person name="Mori M."/>
            <person name="Tomita M."/>
            <person name="Arakawa K."/>
        </authorList>
    </citation>
    <scope>NUCLEOTIDE SEQUENCE [LARGE SCALE GENOMIC DNA]</scope>
</reference>
<comment type="caution">
    <text evidence="1">The sequence shown here is derived from an EMBL/GenBank/DDBJ whole genome shotgun (WGS) entry which is preliminary data.</text>
</comment>
<evidence type="ECO:0000313" key="2">
    <source>
        <dbReference type="Proteomes" id="UP000499080"/>
    </source>
</evidence>
<proteinExistence type="predicted"/>
<dbReference type="AlphaFoldDB" id="A0A4Y2EYL6"/>
<dbReference type="Proteomes" id="UP000499080">
    <property type="component" value="Unassembled WGS sequence"/>
</dbReference>
<organism evidence="1 2">
    <name type="scientific">Araneus ventricosus</name>
    <name type="common">Orbweaver spider</name>
    <name type="synonym">Epeira ventricosa</name>
    <dbReference type="NCBI Taxonomy" id="182803"/>
    <lineage>
        <taxon>Eukaryota</taxon>
        <taxon>Metazoa</taxon>
        <taxon>Ecdysozoa</taxon>
        <taxon>Arthropoda</taxon>
        <taxon>Chelicerata</taxon>
        <taxon>Arachnida</taxon>
        <taxon>Araneae</taxon>
        <taxon>Araneomorphae</taxon>
        <taxon>Entelegynae</taxon>
        <taxon>Araneoidea</taxon>
        <taxon>Araneidae</taxon>
        <taxon>Araneus</taxon>
    </lineage>
</organism>
<name>A0A4Y2EYL6_ARAVE</name>
<sequence>MSQRQTSSELQIHSGRSLLMLVTVKERVKYVPNIPTPRVTTEKQPPSFIPLLVGTLLIGARTLSRRSHLSGRYLLTQSQYSAVPAVCIGARLSNDTDIAKIEGERARDKCLLRSPVVYFG</sequence>
<gene>
    <name evidence="1" type="ORF">AVEN_211881_1</name>
</gene>
<keyword evidence="2" id="KW-1185">Reference proteome</keyword>
<accession>A0A4Y2EYL6</accession>
<protein>
    <submittedName>
        <fullName evidence="1">Uncharacterized protein</fullName>
    </submittedName>
</protein>
<evidence type="ECO:0000313" key="1">
    <source>
        <dbReference type="EMBL" id="GBM34343.1"/>
    </source>
</evidence>
<dbReference type="EMBL" id="BGPR01000757">
    <property type="protein sequence ID" value="GBM34343.1"/>
    <property type="molecule type" value="Genomic_DNA"/>
</dbReference>